<feature type="transmembrane region" description="Helical" evidence="7">
    <location>
        <begin position="126"/>
        <end position="156"/>
    </location>
</feature>
<name>A0A7I8VLC8_9ANNE</name>
<proteinExistence type="inferred from homology"/>
<dbReference type="Pfam" id="PF06762">
    <property type="entry name" value="LMF1"/>
    <property type="match status" value="1"/>
</dbReference>
<comment type="function">
    <text evidence="7">Involved in the maturation of specific proteins in the endoplasmic reticulum.</text>
</comment>
<keyword evidence="3 7" id="KW-0812">Transmembrane</keyword>
<evidence type="ECO:0000256" key="2">
    <source>
        <dbReference type="ARBA" id="ARBA00005512"/>
    </source>
</evidence>
<dbReference type="InterPro" id="IPR009613">
    <property type="entry name" value="LMF"/>
</dbReference>
<dbReference type="PANTHER" id="PTHR14463:SF10">
    <property type="entry name" value="LIPASE MATURATION FACTOR 1"/>
    <property type="match status" value="1"/>
</dbReference>
<evidence type="ECO:0000256" key="5">
    <source>
        <dbReference type="ARBA" id="ARBA00022989"/>
    </source>
</evidence>
<comment type="similarity">
    <text evidence="2 7">Belongs to the lipase maturation factor family.</text>
</comment>
<keyword evidence="4 7" id="KW-0256">Endoplasmic reticulum</keyword>
<sequence length="571" mass="66397">MASENIVRQRKKKEFKDEQDDKADELKDNALHNDNIKKTEGHLAGGYWLTRILLLRFLAFIQFTAFLVALNQNRALLGKNGLLPADSYLKRIKEHSKSTQTNHWSHAVTLLWLVDYETDIDYWLDLFAYAGLALSSFVFIIGGANVFIMLTIWILYHSIVNIGQRWIMIGAGLIKIRGDQCWRDLTCMNYHYQTQPVPNPIAYYMHQEPEIMHKAETMVNHFVELVVPFMLFLNRRLVIVGGFFQILFQLLIIISGNLSFLNWLTIIPSLACFDDTSISWMFTTSSKNKAKELEIKRRVDKQQSWFSIVRKLFNFSVGGLILFLSIPIVSNLISENQIMNTSFDPLQIVNTYGAFGRQCLTDKSTITVRTVWNLCFGGLIAYLSLPVVKNLLSSRQAMNTSFDSLRLVNTYGAFGSITKERTEVVFEGTYDDPTLPNAKWLEYEFNCKPGDVKRKPCLISPYHYRLDWLMWFAAFQNYQYNNWLVHLAGKFLVNDELTMSLIAHNPFDKKPPPKFVRALHYRYTFTPIGSEDYKLGKWWNRKRIGEYLPIINLDSIRPYLRSQGWHIPKQH</sequence>
<dbReference type="PANTHER" id="PTHR14463">
    <property type="entry name" value="LIPASE MATURATION FACTOR"/>
    <property type="match status" value="1"/>
</dbReference>
<keyword evidence="6 7" id="KW-0472">Membrane</keyword>
<feature type="region of interest" description="Disordered" evidence="8">
    <location>
        <begin position="1"/>
        <end position="22"/>
    </location>
</feature>
<evidence type="ECO:0000259" key="10">
    <source>
        <dbReference type="Pfam" id="PF25179"/>
    </source>
</evidence>
<feature type="domain" description="Lipase maturation factor 1/2 C-terminal" evidence="10">
    <location>
        <begin position="407"/>
        <end position="549"/>
    </location>
</feature>
<accession>A0A7I8VLC8</accession>
<organism evidence="11 12">
    <name type="scientific">Dimorphilus gyrociliatus</name>
    <dbReference type="NCBI Taxonomy" id="2664684"/>
    <lineage>
        <taxon>Eukaryota</taxon>
        <taxon>Metazoa</taxon>
        <taxon>Spiralia</taxon>
        <taxon>Lophotrochozoa</taxon>
        <taxon>Annelida</taxon>
        <taxon>Polychaeta</taxon>
        <taxon>Polychaeta incertae sedis</taxon>
        <taxon>Dinophilidae</taxon>
        <taxon>Dimorphilus</taxon>
    </lineage>
</organism>
<protein>
    <recommendedName>
        <fullName evidence="7">Lipase maturation factor</fullName>
    </recommendedName>
</protein>
<dbReference type="Pfam" id="PF25179">
    <property type="entry name" value="LMF1_C"/>
    <property type="match status" value="1"/>
</dbReference>
<dbReference type="GO" id="GO:0051604">
    <property type="term" value="P:protein maturation"/>
    <property type="evidence" value="ECO:0007669"/>
    <property type="project" value="InterPro"/>
</dbReference>
<dbReference type="EMBL" id="CAJFCJ010000006">
    <property type="protein sequence ID" value="CAD5116491.1"/>
    <property type="molecule type" value="Genomic_DNA"/>
</dbReference>
<keyword evidence="5 7" id="KW-1133">Transmembrane helix</keyword>
<evidence type="ECO:0000259" key="9">
    <source>
        <dbReference type="Pfam" id="PF06762"/>
    </source>
</evidence>
<feature type="domain" description="Lipase maturation factor 1/2 N-terminal" evidence="9">
    <location>
        <begin position="167"/>
        <end position="279"/>
    </location>
</feature>
<dbReference type="InterPro" id="IPR057433">
    <property type="entry name" value="LMF1/2_C"/>
</dbReference>
<gene>
    <name evidence="11" type="ORF">DGYR_LOCUS5116</name>
</gene>
<dbReference type="Proteomes" id="UP000549394">
    <property type="component" value="Unassembled WGS sequence"/>
</dbReference>
<dbReference type="OrthoDB" id="434126at2759"/>
<feature type="transmembrane region" description="Helical" evidence="7">
    <location>
        <begin position="237"/>
        <end position="254"/>
    </location>
</feature>
<evidence type="ECO:0000313" key="12">
    <source>
        <dbReference type="Proteomes" id="UP000549394"/>
    </source>
</evidence>
<evidence type="ECO:0000256" key="3">
    <source>
        <dbReference type="ARBA" id="ARBA00022692"/>
    </source>
</evidence>
<keyword evidence="12" id="KW-1185">Reference proteome</keyword>
<dbReference type="AlphaFoldDB" id="A0A7I8VLC8"/>
<comment type="caution">
    <text evidence="11">The sequence shown here is derived from an EMBL/GenBank/DDBJ whole genome shotgun (WGS) entry which is preliminary data.</text>
</comment>
<comment type="subcellular location">
    <subcellularLocation>
        <location evidence="1 7">Endoplasmic reticulum membrane</location>
        <topology evidence="1 7">Multi-pass membrane protein</topology>
    </subcellularLocation>
</comment>
<evidence type="ECO:0000256" key="7">
    <source>
        <dbReference type="RuleBase" id="RU361229"/>
    </source>
</evidence>
<evidence type="ECO:0000256" key="6">
    <source>
        <dbReference type="ARBA" id="ARBA00023136"/>
    </source>
</evidence>
<feature type="transmembrane region" description="Helical" evidence="7">
    <location>
        <begin position="312"/>
        <end position="333"/>
    </location>
</feature>
<evidence type="ECO:0000256" key="4">
    <source>
        <dbReference type="ARBA" id="ARBA00022824"/>
    </source>
</evidence>
<evidence type="ECO:0000256" key="8">
    <source>
        <dbReference type="SAM" id="MobiDB-lite"/>
    </source>
</evidence>
<dbReference type="InterPro" id="IPR057434">
    <property type="entry name" value="LMF1/2_N"/>
</dbReference>
<evidence type="ECO:0000256" key="1">
    <source>
        <dbReference type="ARBA" id="ARBA00004477"/>
    </source>
</evidence>
<feature type="transmembrane region" description="Helical" evidence="7">
    <location>
        <begin position="53"/>
        <end position="70"/>
    </location>
</feature>
<feature type="transmembrane region" description="Helical" evidence="7">
    <location>
        <begin position="370"/>
        <end position="388"/>
    </location>
</feature>
<evidence type="ECO:0000313" key="11">
    <source>
        <dbReference type="EMBL" id="CAD5116491.1"/>
    </source>
</evidence>
<reference evidence="11 12" key="1">
    <citation type="submission" date="2020-08" db="EMBL/GenBank/DDBJ databases">
        <authorList>
            <person name="Hejnol A."/>
        </authorList>
    </citation>
    <scope>NUCLEOTIDE SEQUENCE [LARGE SCALE GENOMIC DNA]</scope>
</reference>
<dbReference type="GO" id="GO:0005789">
    <property type="term" value="C:endoplasmic reticulum membrane"/>
    <property type="evidence" value="ECO:0007669"/>
    <property type="project" value="UniProtKB-SubCell"/>
</dbReference>